<dbReference type="Pfam" id="PF00108">
    <property type="entry name" value="Thiolase_N"/>
    <property type="match status" value="1"/>
</dbReference>
<evidence type="ECO:0000313" key="5">
    <source>
        <dbReference type="Proteomes" id="UP000070444"/>
    </source>
</evidence>
<keyword evidence="5" id="KW-1185">Reference proteome</keyword>
<reference evidence="4 5" key="1">
    <citation type="journal article" date="2015" name="Genome Biol. Evol.">
        <title>Phylogenomic analyses indicate that early fungi evolved digesting cell walls of algal ancestors of land plants.</title>
        <authorList>
            <person name="Chang Y."/>
            <person name="Wang S."/>
            <person name="Sekimoto S."/>
            <person name="Aerts A.L."/>
            <person name="Choi C."/>
            <person name="Clum A."/>
            <person name="LaButti K.M."/>
            <person name="Lindquist E.A."/>
            <person name="Yee Ngan C."/>
            <person name="Ohm R.A."/>
            <person name="Salamov A.A."/>
            <person name="Grigoriev I.V."/>
            <person name="Spatafora J.W."/>
            <person name="Berbee M.L."/>
        </authorList>
    </citation>
    <scope>NUCLEOTIDE SEQUENCE [LARGE SCALE GENOMIC DNA]</scope>
    <source>
        <strain evidence="4 5">NRRL 28638</strain>
    </source>
</reference>
<dbReference type="Proteomes" id="UP000070444">
    <property type="component" value="Unassembled WGS sequence"/>
</dbReference>
<dbReference type="Gene3D" id="3.40.47.10">
    <property type="match status" value="1"/>
</dbReference>
<evidence type="ECO:0000256" key="1">
    <source>
        <dbReference type="ARBA" id="ARBA00022679"/>
    </source>
</evidence>
<dbReference type="GO" id="GO:0016747">
    <property type="term" value="F:acyltransferase activity, transferring groups other than amino-acyl groups"/>
    <property type="evidence" value="ECO:0007669"/>
    <property type="project" value="InterPro"/>
</dbReference>
<evidence type="ECO:0000259" key="2">
    <source>
        <dbReference type="Pfam" id="PF00108"/>
    </source>
</evidence>
<dbReference type="InterPro" id="IPR020616">
    <property type="entry name" value="Thiolase_N"/>
</dbReference>
<dbReference type="PIRSF" id="PIRSF000429">
    <property type="entry name" value="Ac-CoA_Ac_transf"/>
    <property type="match status" value="1"/>
</dbReference>
<proteinExistence type="predicted"/>
<dbReference type="SUPFAM" id="SSF53901">
    <property type="entry name" value="Thiolase-like"/>
    <property type="match status" value="1"/>
</dbReference>
<protein>
    <submittedName>
        <fullName evidence="4">Thiolase</fullName>
    </submittedName>
</protein>
<dbReference type="CDD" id="cd00829">
    <property type="entry name" value="SCP-x_thiolase"/>
    <property type="match status" value="1"/>
</dbReference>
<evidence type="ECO:0000313" key="4">
    <source>
        <dbReference type="EMBL" id="KXN69910.1"/>
    </source>
</evidence>
<dbReference type="OrthoDB" id="542135at2759"/>
<name>A0A137P4G3_CONC2</name>
<dbReference type="Pfam" id="PF22691">
    <property type="entry name" value="Thiolase_C_1"/>
    <property type="match status" value="1"/>
</dbReference>
<dbReference type="AlphaFoldDB" id="A0A137P4G3"/>
<dbReference type="InterPro" id="IPR055140">
    <property type="entry name" value="Thiolase_C_2"/>
</dbReference>
<gene>
    <name evidence="4" type="ORF">CONCODRAFT_58876</name>
</gene>
<dbReference type="STRING" id="796925.A0A137P4G3"/>
<dbReference type="PANTHER" id="PTHR42870:SF1">
    <property type="entry name" value="NON-SPECIFIC LIPID-TRANSFER PROTEIN-LIKE 2"/>
    <property type="match status" value="1"/>
</dbReference>
<accession>A0A137P4G3</accession>
<evidence type="ECO:0000259" key="3">
    <source>
        <dbReference type="Pfam" id="PF22691"/>
    </source>
</evidence>
<dbReference type="EMBL" id="KQ964519">
    <property type="protein sequence ID" value="KXN69910.1"/>
    <property type="molecule type" value="Genomic_DNA"/>
</dbReference>
<keyword evidence="1" id="KW-0808">Transferase</keyword>
<feature type="domain" description="Thiolase N-terminal" evidence="2">
    <location>
        <begin position="24"/>
        <end position="108"/>
    </location>
</feature>
<organism evidence="4 5">
    <name type="scientific">Conidiobolus coronatus (strain ATCC 28846 / CBS 209.66 / NRRL 28638)</name>
    <name type="common">Delacroixia coronata</name>
    <dbReference type="NCBI Taxonomy" id="796925"/>
    <lineage>
        <taxon>Eukaryota</taxon>
        <taxon>Fungi</taxon>
        <taxon>Fungi incertae sedis</taxon>
        <taxon>Zoopagomycota</taxon>
        <taxon>Entomophthoromycotina</taxon>
        <taxon>Entomophthoromycetes</taxon>
        <taxon>Entomophthorales</taxon>
        <taxon>Ancylistaceae</taxon>
        <taxon>Conidiobolus</taxon>
    </lineage>
</organism>
<dbReference type="OMA" id="SMTQFGQ"/>
<dbReference type="PROSITE" id="PS00098">
    <property type="entry name" value="THIOLASE_1"/>
    <property type="match status" value="1"/>
</dbReference>
<dbReference type="PANTHER" id="PTHR42870">
    <property type="entry name" value="ACETYL-COA C-ACETYLTRANSFERASE"/>
    <property type="match status" value="1"/>
</dbReference>
<sequence>MRTFVVGIGMSKFEKPGEMDYTIYATEALKEAVEDWKLPVEEIKAVFASYVYGESCCGQRAFNEFARTGVPVVNVNNNCSSGSTALYLANNHVKATGQPALALGFEVMEKGLGGRYLEWPQPIAPYLAALYDIFPDGIPVNPRIQSGSSATLLMFEAVAQEHKQKYGTKLDTFVKIAHKNHVHGAHNKKAAYPKELTMEEITNPKRNLTEHIYTAMASPTSNGGAAAIIVSEDYLKAHPHLIPNAIEIVGQSLTTDKGTDFGTTVSKTMGFEIAKEGAQQALNQAKKNIKDVDFIELHDCFAPNELATYEALGLCPVGDGAKFVDSIRWEQRSEGGKQAVMGNRWVINPSGGLESKGHPLGATGLGQCYEICSQLRNRVEPQRQVPSPKVALQHNLGIGSACVITVYEKPQNLQGNKL</sequence>
<dbReference type="InterPro" id="IPR016039">
    <property type="entry name" value="Thiolase-like"/>
</dbReference>
<feature type="domain" description="Thiolase C-terminal" evidence="3">
    <location>
        <begin position="269"/>
        <end position="401"/>
    </location>
</feature>
<dbReference type="InterPro" id="IPR002155">
    <property type="entry name" value="Thiolase"/>
</dbReference>
<dbReference type="InterPro" id="IPR020615">
    <property type="entry name" value="Thiolase_acyl_enz_int_AS"/>
</dbReference>